<name>S2DNW8_INDAL</name>
<accession>S2DNW8</accession>
<dbReference type="Proteomes" id="UP000006073">
    <property type="component" value="Unassembled WGS sequence"/>
</dbReference>
<reference evidence="1 2" key="1">
    <citation type="journal article" date="2013" name="Genome Announc.">
        <title>Draft Genome Sequence of Indibacter alkaliphilus Strain LW1T, Isolated from Lonar Lake, a Haloalkaline Lake in the Buldana District of Maharashtra, India.</title>
        <authorList>
            <person name="Singh A."/>
            <person name="Kumar Jangir P."/>
            <person name="Sharma R."/>
            <person name="Singh A."/>
            <person name="Kumar Pinnaka A."/>
            <person name="Shivaji S."/>
        </authorList>
    </citation>
    <scope>NUCLEOTIDE SEQUENCE [LARGE SCALE GENOMIC DNA]</scope>
    <source>
        <strain evidence="2">CCUG 57479 / KCTC 22604 / LW1</strain>
    </source>
</reference>
<proteinExistence type="predicted"/>
<protein>
    <submittedName>
        <fullName evidence="1">Uncharacterized protein</fullName>
    </submittedName>
</protein>
<organism evidence="1 2">
    <name type="scientific">Indibacter alkaliphilus (strain CCUG 57479 / KCTC 22604 / LW1)</name>
    <dbReference type="NCBI Taxonomy" id="1189612"/>
    <lineage>
        <taxon>Bacteria</taxon>
        <taxon>Pseudomonadati</taxon>
        <taxon>Bacteroidota</taxon>
        <taxon>Cytophagia</taxon>
        <taxon>Cytophagales</taxon>
        <taxon>Cyclobacteriaceae</taxon>
    </lineage>
</organism>
<dbReference type="eggNOG" id="ENOG5032QEU">
    <property type="taxonomic scope" value="Bacteria"/>
</dbReference>
<dbReference type="EMBL" id="ALWO02000021">
    <property type="protein sequence ID" value="EOZ98905.1"/>
    <property type="molecule type" value="Genomic_DNA"/>
</dbReference>
<dbReference type="AlphaFoldDB" id="S2DNW8"/>
<evidence type="ECO:0000313" key="1">
    <source>
        <dbReference type="EMBL" id="EOZ98905.1"/>
    </source>
</evidence>
<sequence>MKSGMRVSEIIKAFPDKTLNSKDLSRELNRLYRKGEIERFDKTGKSSVFYFKLKTN</sequence>
<comment type="caution">
    <text evidence="1">The sequence shown here is derived from an EMBL/GenBank/DDBJ whole genome shotgun (WGS) entry which is preliminary data.</text>
</comment>
<evidence type="ECO:0000313" key="2">
    <source>
        <dbReference type="Proteomes" id="UP000006073"/>
    </source>
</evidence>
<gene>
    <name evidence="1" type="ORF">A33Q_0888</name>
</gene>
<keyword evidence="2" id="KW-1185">Reference proteome</keyword>